<name>A0A497F476_9CREN</name>
<dbReference type="EMBL" id="QMRA01000032">
    <property type="protein sequence ID" value="RLE54161.1"/>
    <property type="molecule type" value="Genomic_DNA"/>
</dbReference>
<accession>A0A497F476</accession>
<reference evidence="1 2" key="1">
    <citation type="submission" date="2018-06" db="EMBL/GenBank/DDBJ databases">
        <title>Extensive metabolic versatility and redundancy in microbially diverse, dynamic hydrothermal sediments.</title>
        <authorList>
            <person name="Dombrowski N."/>
            <person name="Teske A."/>
            <person name="Baker B.J."/>
        </authorList>
    </citation>
    <scope>NUCLEOTIDE SEQUENCE [LARGE SCALE GENOMIC DNA]</scope>
    <source>
        <strain evidence="1">B20_G2</strain>
    </source>
</reference>
<organism evidence="1 2">
    <name type="scientific">Thermoproteota archaeon</name>
    <dbReference type="NCBI Taxonomy" id="2056631"/>
    <lineage>
        <taxon>Archaea</taxon>
        <taxon>Thermoproteota</taxon>
    </lineage>
</organism>
<sequence>MEEDEEILEIVKLPGVVVGEVGKPTWKSEMRICLIISNNYGEKILDNLTNANGHCNACGTQCIGELCKYGKYSYANNIHVIRIPSAHDLPDVIEDPEKIIGNKLPQVDLVVATSLHNDIYLALPEILHKSGIRGLLILRSSPHDAPLGVSREIENLCKKFGIEFDNPKPPCLLKPRKDKPIISRFIREFRIGMPLIMLHTDRSRDTIKIKNVEIKVSAPCGATWYVARMMIDYEINPRSEKSIKEMCKHVAALHQSYCIASTAHDYELGDTVIHWATYIGVESYLRALNLRNELEKYVKERLRKKIT</sequence>
<evidence type="ECO:0000313" key="1">
    <source>
        <dbReference type="EMBL" id="RLE54161.1"/>
    </source>
</evidence>
<dbReference type="AlphaFoldDB" id="A0A497F476"/>
<protein>
    <recommendedName>
        <fullName evidence="3">Thymidylate synthase</fullName>
    </recommendedName>
</protein>
<dbReference type="Pfam" id="PF02593">
    <property type="entry name" value="DUF166"/>
    <property type="match status" value="1"/>
</dbReference>
<dbReference type="InterPro" id="IPR003745">
    <property type="entry name" value="DUF166"/>
</dbReference>
<evidence type="ECO:0008006" key="3">
    <source>
        <dbReference type="Google" id="ProtNLM"/>
    </source>
</evidence>
<evidence type="ECO:0000313" key="2">
    <source>
        <dbReference type="Proteomes" id="UP000269499"/>
    </source>
</evidence>
<proteinExistence type="predicted"/>
<comment type="caution">
    <text evidence="1">The sequence shown here is derived from an EMBL/GenBank/DDBJ whole genome shotgun (WGS) entry which is preliminary data.</text>
</comment>
<dbReference type="Proteomes" id="UP000269499">
    <property type="component" value="Unassembled WGS sequence"/>
</dbReference>
<gene>
    <name evidence="1" type="ORF">DRJ26_02185</name>
</gene>